<evidence type="ECO:0000313" key="2">
    <source>
        <dbReference type="EMBL" id="QGR06229.1"/>
    </source>
</evidence>
<keyword evidence="4" id="KW-1185">Reference proteome</keyword>
<dbReference type="SUPFAM" id="SSF46785">
    <property type="entry name" value="Winged helix' DNA-binding domain"/>
    <property type="match status" value="1"/>
</dbReference>
<dbReference type="EMBL" id="JAUOOM010000005">
    <property type="protein sequence ID" value="MDO6406282.1"/>
    <property type="molecule type" value="Genomic_DNA"/>
</dbReference>
<organism evidence="2 3">
    <name type="scientific">Pantoea phytobeneficialis</name>
    <dbReference type="NCBI Taxonomy" id="2052056"/>
    <lineage>
        <taxon>Bacteria</taxon>
        <taxon>Pseudomonadati</taxon>
        <taxon>Pseudomonadota</taxon>
        <taxon>Gammaproteobacteria</taxon>
        <taxon>Enterobacterales</taxon>
        <taxon>Erwiniaceae</taxon>
        <taxon>Pantoea</taxon>
    </lineage>
</organism>
<dbReference type="EMBL" id="CP024636">
    <property type="protein sequence ID" value="QGR06229.1"/>
    <property type="molecule type" value="Genomic_DNA"/>
</dbReference>
<protein>
    <submittedName>
        <fullName evidence="1">MarR family transcriptional regulator</fullName>
    </submittedName>
</protein>
<dbReference type="KEGG" id="ppho:CTZ24_07330"/>
<proteinExistence type="predicted"/>
<gene>
    <name evidence="2" type="ORF">CTZ24_07330</name>
    <name evidence="1" type="ORF">Q3404_06810</name>
</gene>
<accession>A0AAP9H4A3</accession>
<dbReference type="Proteomes" id="UP001171299">
    <property type="component" value="Unassembled WGS sequence"/>
</dbReference>
<reference evidence="1" key="3">
    <citation type="submission" date="2023-07" db="EMBL/GenBank/DDBJ databases">
        <title>The extreme plant-growth-promoting properties of Pantoea phytobeneficialis PF55 revealed by functional and genomic analysis.</title>
        <authorList>
            <person name="Nascimento F.X."/>
            <person name="Marcio R.J."/>
        </authorList>
    </citation>
    <scope>NUCLEOTIDE SEQUENCE</scope>
    <source>
        <strain evidence="1">PF55</strain>
    </source>
</reference>
<dbReference type="Proteomes" id="UP000424872">
    <property type="component" value="Chromosome"/>
</dbReference>
<evidence type="ECO:0000313" key="1">
    <source>
        <dbReference type="EMBL" id="MDO6406282.1"/>
    </source>
</evidence>
<reference evidence="3" key="1">
    <citation type="submission" date="2017-11" db="EMBL/GenBank/DDBJ databases">
        <title>Genome sequence of Pantoea sp. MSR2.</title>
        <authorList>
            <person name="Nascimento F.X."/>
        </authorList>
    </citation>
    <scope>NUCLEOTIDE SEQUENCE [LARGE SCALE GENOMIC DNA]</scope>
    <source>
        <strain evidence="3">MSR2</strain>
    </source>
</reference>
<sequence>MMNTETLILTHLMSFPGQTPAQIANAIGRTRSTVGASLPVMVAVGDIWSDAEARYYTAEPAGEGDEKYIALCDEAYRLQERNLWNPAAHVWHQAQEATLKPGLREKARIKAILCVERAREKDPRPGPDPFCRRGNFR</sequence>
<dbReference type="RefSeq" id="WP_036624658.1">
    <property type="nucleotide sequence ID" value="NZ_CP024636.1"/>
</dbReference>
<reference evidence="2" key="2">
    <citation type="journal article" date="2020" name="Environ. Microbiol.">
        <title>The extreme plant-growth-promoting properties of Pantoea phytobeneficialis MSR2 revealed by functional and genomic analysis.</title>
        <authorList>
            <person name="Nascimento F.X."/>
            <person name="Hernandez A.G."/>
            <person name="Glick B.R."/>
            <person name="Rossi M.J."/>
        </authorList>
    </citation>
    <scope>NUCLEOTIDE SEQUENCE</scope>
    <source>
        <strain evidence="2">MSR2</strain>
    </source>
</reference>
<evidence type="ECO:0000313" key="4">
    <source>
        <dbReference type="Proteomes" id="UP001171299"/>
    </source>
</evidence>
<evidence type="ECO:0000313" key="3">
    <source>
        <dbReference type="Proteomes" id="UP000424872"/>
    </source>
</evidence>
<dbReference type="AlphaFoldDB" id="A0AAP9H4A3"/>
<name>A0AAP9H4A3_9GAMM</name>
<dbReference type="InterPro" id="IPR036390">
    <property type="entry name" value="WH_DNA-bd_sf"/>
</dbReference>